<dbReference type="GeneID" id="15805777"/>
<keyword evidence="4" id="KW-1185">Reference proteome</keyword>
<feature type="region of interest" description="Disordered" evidence="1">
    <location>
        <begin position="509"/>
        <end position="535"/>
    </location>
</feature>
<keyword evidence="2" id="KW-0732">Signal</keyword>
<dbReference type="InterPro" id="IPR007480">
    <property type="entry name" value="DUF529"/>
</dbReference>
<evidence type="ECO:0000256" key="2">
    <source>
        <dbReference type="SAM" id="SignalP"/>
    </source>
</evidence>
<reference evidence="3 4" key="1">
    <citation type="journal article" date="2012" name="BMC Genomics">
        <title>Comparative genomic analysis and phylogenetic position of Theileria equi.</title>
        <authorList>
            <person name="Kappmeyer L.S."/>
            <person name="Thiagarajan M."/>
            <person name="Herndon D.R."/>
            <person name="Ramsay J.D."/>
            <person name="Caler E."/>
            <person name="Djikeng A."/>
            <person name="Gillespie J.J."/>
            <person name="Lau A.O."/>
            <person name="Roalson E.H."/>
            <person name="Silva J.C."/>
            <person name="Silva M.G."/>
            <person name="Suarez C.E."/>
            <person name="Ueti M.W."/>
            <person name="Nene V.M."/>
            <person name="Mealey R.H."/>
            <person name="Knowles D.P."/>
            <person name="Brayton K.A."/>
        </authorList>
    </citation>
    <scope>NUCLEOTIDE SEQUENCE [LARGE SCALE GENOMIC DNA]</scope>
    <source>
        <strain evidence="3 4">WA</strain>
    </source>
</reference>
<feature type="signal peptide" evidence="2">
    <location>
        <begin position="1"/>
        <end position="19"/>
    </location>
</feature>
<sequence>MKFIAWSVIPLVIWTGLVAGGDEAILNVDRIEFRKFGVHYGSFGPNFRSKIVTSYQNLQKVISLNQVLWKTDDGGDRFYHLHAFSGNCAELVYLFTYPGIGDCIPTLYGRTIHGWVLTTGKEFRDEYYEIRKLLQPFGDISLDILKESDNGKFSVVRNHPYGVESIVFTPYGNSVIKEIKVGESVVWTAEEGVECIDVCTFFRKGKIMLIHAFVMTLETCEFRYFKLIDDKWTRVDEESYFEDLMLFEIEANMLLYNKSMRNVHKNLRSGTAEAICHNTPEPEENISATPEKDTKDAEHNTLPLNDYLHTAINIPEESTDPELLSVEFNVPVNESQNINIHSADSKEKYASQNFYVAPGGPGVTYLEPEENDERACASTGGREELSDVESEVEIVIPETKNEPVESIVNDYVESDSYGYFSIEYQQGRDQTSLSAIPSKLSNKMAGRYRSPNARTSEDSRTPLTEYLTQGLLSPTNSDNVAGNYVTLATIPECQAPAGLMGESREFQEVQPEEIPGRSEPTISKVKSPESETKVTVPVVKEQEFDLRQALEDPDETLADRHKTESPKPSAAFSTLQQNGHVKNELGDTMSPFTDEVDYLDLPSAVDTYNSRMDKKKDSAESSKPVQDINGEMSESTYIDLSNLSPEKVIIREDCELGVKIKRIHPRGGLEIIHVLDDSDVIWTSKYGELLKACYEYSRRGHLPILHLKNDKFENLYFLKTTSGWKVSTEREFDEAVEEMRDKNVITPTKETFDTSKDIPIKLDIGNVNHNMVETKETMINDLMQLIYIPLPGYRIVEIVDGQRPIWTSSTGDEHCTRASSYSRDDQMICIQIFCLSPSGDYFYAKRNGNWEAMSHEDYKKHLTAIKGKNSRLKGQSTDSALVSGNKLLILLFAVLVAAYSIA</sequence>
<dbReference type="EMBL" id="CP001670">
    <property type="protein sequence ID" value="AFZ81033.1"/>
    <property type="molecule type" value="Genomic_DNA"/>
</dbReference>
<dbReference type="Pfam" id="PF04385">
    <property type="entry name" value="FAINT"/>
    <property type="match status" value="2"/>
</dbReference>
<dbReference type="AlphaFoldDB" id="L0B0K7"/>
<accession>L0B0K7</accession>
<dbReference type="VEuPathDB" id="PiroplasmaDB:BEWA_004410"/>
<evidence type="ECO:0008006" key="5">
    <source>
        <dbReference type="Google" id="ProtNLM"/>
    </source>
</evidence>
<evidence type="ECO:0000313" key="4">
    <source>
        <dbReference type="Proteomes" id="UP000031512"/>
    </source>
</evidence>
<name>L0B0K7_THEEQ</name>
<feature type="chain" id="PRO_5003939449" description="Signal peptide-containing protein" evidence="2">
    <location>
        <begin position="20"/>
        <end position="902"/>
    </location>
</feature>
<gene>
    <name evidence="3" type="ORF">BEWA_004410</name>
</gene>
<dbReference type="KEGG" id="beq:BEWA_004410"/>
<evidence type="ECO:0000313" key="3">
    <source>
        <dbReference type="EMBL" id="AFZ81033.1"/>
    </source>
</evidence>
<dbReference type="RefSeq" id="XP_004830699.1">
    <property type="nucleotide sequence ID" value="XM_004830642.1"/>
</dbReference>
<feature type="region of interest" description="Disordered" evidence="1">
    <location>
        <begin position="549"/>
        <end position="572"/>
    </location>
</feature>
<dbReference type="Proteomes" id="UP000031512">
    <property type="component" value="Chromosome 3"/>
</dbReference>
<protein>
    <recommendedName>
        <fullName evidence="5">Signal peptide-containing protein</fullName>
    </recommendedName>
</protein>
<organism evidence="3 4">
    <name type="scientific">Theileria equi strain WA</name>
    <dbReference type="NCBI Taxonomy" id="1537102"/>
    <lineage>
        <taxon>Eukaryota</taxon>
        <taxon>Sar</taxon>
        <taxon>Alveolata</taxon>
        <taxon>Apicomplexa</taxon>
        <taxon>Aconoidasida</taxon>
        <taxon>Piroplasmida</taxon>
        <taxon>Theileriidae</taxon>
        <taxon>Theileria</taxon>
    </lineage>
</organism>
<evidence type="ECO:0000256" key="1">
    <source>
        <dbReference type="SAM" id="MobiDB-lite"/>
    </source>
</evidence>
<proteinExistence type="predicted"/>